<reference evidence="7" key="1">
    <citation type="submission" date="2024-07" db="EMBL/GenBank/DDBJ databases">
        <authorList>
            <person name="Yu S.T."/>
        </authorList>
    </citation>
    <scope>NUCLEOTIDE SEQUENCE</scope>
    <source>
        <strain evidence="7">R28</strain>
    </source>
</reference>
<organism evidence="7">
    <name type="scientific">Streptomyces sp. R28</name>
    <dbReference type="NCBI Taxonomy" id="3238628"/>
    <lineage>
        <taxon>Bacteria</taxon>
        <taxon>Bacillati</taxon>
        <taxon>Actinomycetota</taxon>
        <taxon>Actinomycetes</taxon>
        <taxon>Kitasatosporales</taxon>
        <taxon>Streptomycetaceae</taxon>
        <taxon>Streptomyces</taxon>
    </lineage>
</organism>
<dbReference type="Pfam" id="PF00205">
    <property type="entry name" value="TPP_enzyme_M"/>
    <property type="match status" value="1"/>
</dbReference>
<feature type="domain" description="Thiamine pyrophosphate enzyme central" evidence="5">
    <location>
        <begin position="3"/>
        <end position="128"/>
    </location>
</feature>
<evidence type="ECO:0000256" key="4">
    <source>
        <dbReference type="ARBA" id="ARBA00048670"/>
    </source>
</evidence>
<evidence type="ECO:0000313" key="7">
    <source>
        <dbReference type="EMBL" id="XDQ32462.1"/>
    </source>
</evidence>
<dbReference type="InterPro" id="IPR029035">
    <property type="entry name" value="DHS-like_NAD/FAD-binding_dom"/>
</dbReference>
<evidence type="ECO:0000256" key="2">
    <source>
        <dbReference type="ARBA" id="ARBA00007812"/>
    </source>
</evidence>
<dbReference type="InterPro" id="IPR000399">
    <property type="entry name" value="TPP-bd_CS"/>
</dbReference>
<sequence>MYSSARRPVIYAGGGIIAAGAHRALVDLAETLQAPVVTTLMARGAFPDTHPLYLGMPGMHGSVAAVAALQHADLIVTLGARFDDRVTGDLTTFAPEAAVMHIDIDPGEISRKRHADHALIGDLAVVLPLLAEQAAAHRQKPRTGAWLRCVDGWKRRYPSGYETQPGTLAAQFVLERLAAASGPGTIYTTGVGQHQMWAAQYLRPPAPGTFITSGGAGTMGFAIPAALGAKAARPGADVWAVDGDGSFQMTCCELATCAATGLPVKVAVINNGVLGMVRQWQTLFYDGDHAQTDLGTNNRRPDIVKIAEANGCTGLRCERAEDVGTVLAAAHKVTDRPVVIDFVVSPDEMVWPMVPPSVPNDDILVARDLRPTFAPD</sequence>
<evidence type="ECO:0000256" key="1">
    <source>
        <dbReference type="ARBA" id="ARBA00001964"/>
    </source>
</evidence>
<keyword evidence="3" id="KW-0786">Thiamine pyrophosphate</keyword>
<gene>
    <name evidence="7" type="ORF">AB5J49_03345</name>
</gene>
<dbReference type="SUPFAM" id="SSF52467">
    <property type="entry name" value="DHS-like NAD/FAD-binding domain"/>
    <property type="match status" value="1"/>
</dbReference>
<dbReference type="GO" id="GO:0009099">
    <property type="term" value="P:L-valine biosynthetic process"/>
    <property type="evidence" value="ECO:0007669"/>
    <property type="project" value="TreeGrafter"/>
</dbReference>
<dbReference type="GO" id="GO:0030976">
    <property type="term" value="F:thiamine pyrophosphate binding"/>
    <property type="evidence" value="ECO:0007669"/>
    <property type="project" value="InterPro"/>
</dbReference>
<proteinExistence type="inferred from homology"/>
<protein>
    <submittedName>
        <fullName evidence="7">Thiamine pyrophosphate-dependent enzyme</fullName>
    </submittedName>
</protein>
<comment type="cofactor">
    <cofactor evidence="1">
        <name>thiamine diphosphate</name>
        <dbReference type="ChEBI" id="CHEBI:58937"/>
    </cofactor>
</comment>
<feature type="domain" description="Thiamine pyrophosphate enzyme TPP-binding" evidence="6">
    <location>
        <begin position="190"/>
        <end position="342"/>
    </location>
</feature>
<accession>A0AB39PQ81</accession>
<comment type="catalytic activity">
    <reaction evidence="4">
        <text>2 pyruvate + H(+) = (2S)-2-acetolactate + CO2</text>
        <dbReference type="Rhea" id="RHEA:25249"/>
        <dbReference type="ChEBI" id="CHEBI:15361"/>
        <dbReference type="ChEBI" id="CHEBI:15378"/>
        <dbReference type="ChEBI" id="CHEBI:16526"/>
        <dbReference type="ChEBI" id="CHEBI:58476"/>
        <dbReference type="EC" id="2.2.1.6"/>
    </reaction>
</comment>
<dbReference type="Gene3D" id="3.40.50.970">
    <property type="match status" value="1"/>
</dbReference>
<dbReference type="PROSITE" id="PS00187">
    <property type="entry name" value="TPP_ENZYMES"/>
    <property type="match status" value="1"/>
</dbReference>
<dbReference type="GO" id="GO:0005948">
    <property type="term" value="C:acetolactate synthase complex"/>
    <property type="evidence" value="ECO:0007669"/>
    <property type="project" value="TreeGrafter"/>
</dbReference>
<dbReference type="Gene3D" id="3.40.50.1220">
    <property type="entry name" value="TPP-binding domain"/>
    <property type="match status" value="1"/>
</dbReference>
<dbReference type="CDD" id="cd02015">
    <property type="entry name" value="TPP_AHAS"/>
    <property type="match status" value="1"/>
</dbReference>
<dbReference type="InterPro" id="IPR045229">
    <property type="entry name" value="TPP_enz"/>
</dbReference>
<name>A0AB39PQ81_9ACTN</name>
<dbReference type="InterPro" id="IPR012000">
    <property type="entry name" value="Thiamin_PyroP_enz_cen_dom"/>
</dbReference>
<evidence type="ECO:0000259" key="5">
    <source>
        <dbReference type="Pfam" id="PF00205"/>
    </source>
</evidence>
<dbReference type="GO" id="GO:0009097">
    <property type="term" value="P:isoleucine biosynthetic process"/>
    <property type="evidence" value="ECO:0007669"/>
    <property type="project" value="TreeGrafter"/>
</dbReference>
<comment type="similarity">
    <text evidence="2">Belongs to the TPP enzyme family.</text>
</comment>
<dbReference type="GO" id="GO:0050660">
    <property type="term" value="F:flavin adenine dinucleotide binding"/>
    <property type="evidence" value="ECO:0007669"/>
    <property type="project" value="TreeGrafter"/>
</dbReference>
<dbReference type="RefSeq" id="WP_369166965.1">
    <property type="nucleotide sequence ID" value="NZ_CP163439.1"/>
</dbReference>
<dbReference type="InterPro" id="IPR029061">
    <property type="entry name" value="THDP-binding"/>
</dbReference>
<dbReference type="PANTHER" id="PTHR18968">
    <property type="entry name" value="THIAMINE PYROPHOSPHATE ENZYMES"/>
    <property type="match status" value="1"/>
</dbReference>
<dbReference type="Pfam" id="PF02775">
    <property type="entry name" value="TPP_enzyme_C"/>
    <property type="match status" value="1"/>
</dbReference>
<dbReference type="FunFam" id="3.40.50.1220:FF:000008">
    <property type="entry name" value="Acetolactate synthase"/>
    <property type="match status" value="1"/>
</dbReference>
<dbReference type="AlphaFoldDB" id="A0AB39PQ81"/>
<dbReference type="EMBL" id="CP163439">
    <property type="protein sequence ID" value="XDQ32462.1"/>
    <property type="molecule type" value="Genomic_DNA"/>
</dbReference>
<evidence type="ECO:0000256" key="3">
    <source>
        <dbReference type="ARBA" id="ARBA00023052"/>
    </source>
</evidence>
<dbReference type="GO" id="GO:0000287">
    <property type="term" value="F:magnesium ion binding"/>
    <property type="evidence" value="ECO:0007669"/>
    <property type="project" value="InterPro"/>
</dbReference>
<dbReference type="InterPro" id="IPR039368">
    <property type="entry name" value="AHAS_TPP"/>
</dbReference>
<dbReference type="InterPro" id="IPR011766">
    <property type="entry name" value="TPP_enzyme_TPP-bd"/>
</dbReference>
<evidence type="ECO:0000259" key="6">
    <source>
        <dbReference type="Pfam" id="PF02775"/>
    </source>
</evidence>
<dbReference type="GO" id="GO:0003984">
    <property type="term" value="F:acetolactate synthase activity"/>
    <property type="evidence" value="ECO:0007669"/>
    <property type="project" value="UniProtKB-EC"/>
</dbReference>
<dbReference type="PANTHER" id="PTHR18968:SF13">
    <property type="entry name" value="ACETOLACTATE SYNTHASE CATALYTIC SUBUNIT, MITOCHONDRIAL"/>
    <property type="match status" value="1"/>
</dbReference>
<dbReference type="SUPFAM" id="SSF52518">
    <property type="entry name" value="Thiamin diphosphate-binding fold (THDP-binding)"/>
    <property type="match status" value="1"/>
</dbReference>